<keyword evidence="3" id="KW-1185">Reference proteome</keyword>
<feature type="domain" description="Thioester reductase (TE)" evidence="1">
    <location>
        <begin position="5"/>
        <end position="233"/>
    </location>
</feature>
<protein>
    <submittedName>
        <fullName evidence="2">Linear gramicidin synthase subunit D</fullName>
    </submittedName>
</protein>
<dbReference type="Gene3D" id="3.40.50.720">
    <property type="entry name" value="NAD(P)-binding Rossmann-like Domain"/>
    <property type="match status" value="1"/>
</dbReference>
<evidence type="ECO:0000313" key="2">
    <source>
        <dbReference type="EMBL" id="VZO38561.1"/>
    </source>
</evidence>
<reference evidence="2 3" key="1">
    <citation type="submission" date="2019-11" db="EMBL/GenBank/DDBJ databases">
        <authorList>
            <person name="Criscuolo A."/>
        </authorList>
    </citation>
    <scope>NUCLEOTIDE SEQUENCE [LARGE SCALE GENOMIC DNA]</scope>
    <source>
        <strain evidence="2">CIP111667</strain>
    </source>
</reference>
<dbReference type="InterPro" id="IPR036291">
    <property type="entry name" value="NAD(P)-bd_dom_sf"/>
</dbReference>
<dbReference type="PANTHER" id="PTHR11011">
    <property type="entry name" value="MALE STERILITY PROTEIN 2-RELATED"/>
    <property type="match status" value="1"/>
</dbReference>
<dbReference type="CDD" id="cd05263">
    <property type="entry name" value="MupV_like_SDR_e"/>
    <property type="match status" value="1"/>
</dbReference>
<dbReference type="RefSeq" id="WP_156742009.1">
    <property type="nucleotide sequence ID" value="NZ_CACRYJ010000048.1"/>
</dbReference>
<gene>
    <name evidence="2" type="primary">lgrD_1</name>
    <name evidence="2" type="ORF">HALOF300_03322</name>
</gene>
<comment type="caution">
    <text evidence="2">The sequence shown here is derived from an EMBL/GenBank/DDBJ whole genome shotgun (WGS) entry which is preliminary data.</text>
</comment>
<evidence type="ECO:0000313" key="3">
    <source>
        <dbReference type="Proteomes" id="UP000419743"/>
    </source>
</evidence>
<proteinExistence type="predicted"/>
<accession>A0A7M4DMF1</accession>
<dbReference type="SUPFAM" id="SSF51735">
    <property type="entry name" value="NAD(P)-binding Rossmann-fold domains"/>
    <property type="match status" value="1"/>
</dbReference>
<dbReference type="EMBL" id="CACRYJ010000048">
    <property type="protein sequence ID" value="VZO38561.1"/>
    <property type="molecule type" value="Genomic_DNA"/>
</dbReference>
<dbReference type="AlphaFoldDB" id="A0A7M4DMF1"/>
<dbReference type="GO" id="GO:0035336">
    <property type="term" value="P:long-chain fatty-acyl-CoA metabolic process"/>
    <property type="evidence" value="ECO:0007669"/>
    <property type="project" value="TreeGrafter"/>
</dbReference>
<dbReference type="GO" id="GO:0080019">
    <property type="term" value="F:alcohol-forming very long-chain fatty acyl-CoA reductase activity"/>
    <property type="evidence" value="ECO:0007669"/>
    <property type="project" value="InterPro"/>
</dbReference>
<dbReference type="InterPro" id="IPR013120">
    <property type="entry name" value="FAR_NAD-bd"/>
</dbReference>
<sequence length="356" mass="39298">MRCLLTGFPGFIGTRLVRALLEDDDVTVDALVEPRMLDRARAAAREFGGRVRVLEGDITVARLGLDEATYVDLAATVARVYHLAAVYDLAVSEALATRVNVEGTRHVLDLCRGSARLERLHYVSTCYVGGERTGVVLESELDEGQGFKNHYEATKFAAEALVRASMPRVPTTIYRPGIVVGDSRTGQTQRFDGPYFILWFIHRMNRFGLTVGAMGSEDATFNAVPVDFVVDAIAACSRDPETVGATLHLADRDPLTTAEFVRLLSRELTGRDPRGPAVPDPLMRAALRLRPVRRHLGGTPYESLVFLSHPVRYDTTEATRHLARNGLVCPPFAGYAPVMVDFFRRNLDDESLRAPV</sequence>
<organism evidence="2 3">
    <name type="scientific">Occultella aeris</name>
    <dbReference type="NCBI Taxonomy" id="2761496"/>
    <lineage>
        <taxon>Bacteria</taxon>
        <taxon>Bacillati</taxon>
        <taxon>Actinomycetota</taxon>
        <taxon>Actinomycetes</taxon>
        <taxon>Micrococcales</taxon>
        <taxon>Ruaniaceae</taxon>
        <taxon>Occultella</taxon>
    </lineage>
</organism>
<evidence type="ECO:0000259" key="1">
    <source>
        <dbReference type="Pfam" id="PF07993"/>
    </source>
</evidence>
<dbReference type="Pfam" id="PF07993">
    <property type="entry name" value="NAD_binding_4"/>
    <property type="match status" value="1"/>
</dbReference>
<name>A0A7M4DMF1_9MICO</name>
<dbReference type="InterPro" id="IPR026055">
    <property type="entry name" value="FAR"/>
</dbReference>
<dbReference type="PANTHER" id="PTHR11011:SF45">
    <property type="entry name" value="FATTY ACYL-COA REDUCTASE CG8306-RELATED"/>
    <property type="match status" value="1"/>
</dbReference>
<dbReference type="Proteomes" id="UP000419743">
    <property type="component" value="Unassembled WGS sequence"/>
</dbReference>